<dbReference type="Proteomes" id="UP000429607">
    <property type="component" value="Unassembled WGS sequence"/>
</dbReference>
<evidence type="ECO:0000313" key="1">
    <source>
        <dbReference type="EMBL" id="KAE9006355.1"/>
    </source>
</evidence>
<evidence type="ECO:0000313" key="5">
    <source>
        <dbReference type="Proteomes" id="UP000434957"/>
    </source>
</evidence>
<evidence type="ECO:0000313" key="6">
    <source>
        <dbReference type="Proteomes" id="UP000435112"/>
    </source>
</evidence>
<organism evidence="3 5">
    <name type="scientific">Phytophthora rubi</name>
    <dbReference type="NCBI Taxonomy" id="129364"/>
    <lineage>
        <taxon>Eukaryota</taxon>
        <taxon>Sar</taxon>
        <taxon>Stramenopiles</taxon>
        <taxon>Oomycota</taxon>
        <taxon>Peronosporomycetes</taxon>
        <taxon>Peronosporales</taxon>
        <taxon>Peronosporaceae</taxon>
        <taxon>Phytophthora</taxon>
    </lineage>
</organism>
<dbReference type="AlphaFoldDB" id="A0A6A4EK27"/>
<keyword evidence="5" id="KW-1185">Reference proteome</keyword>
<evidence type="ECO:0000313" key="3">
    <source>
        <dbReference type="EMBL" id="KAE9323852.1"/>
    </source>
</evidence>
<dbReference type="EMBL" id="QXFT01001259">
    <property type="protein sequence ID" value="KAE9323852.1"/>
    <property type="molecule type" value="Genomic_DNA"/>
</dbReference>
<sequence>MPRSTKHLAVLTLASSCATQQTDTSRNPGVSRSSSRRLEAICTPIDGVSESLQRGARNRGCYR</sequence>
<evidence type="ECO:0000313" key="4">
    <source>
        <dbReference type="Proteomes" id="UP000429607"/>
    </source>
</evidence>
<proteinExistence type="predicted"/>
<dbReference type="Proteomes" id="UP000434957">
    <property type="component" value="Unassembled WGS sequence"/>
</dbReference>
<comment type="caution">
    <text evidence="3">The sequence shown here is derived from an EMBL/GenBank/DDBJ whole genome shotgun (WGS) entry which is preliminary data.</text>
</comment>
<accession>A0A6A4EK27</accession>
<gene>
    <name evidence="2" type="ORF">PR001_g15889</name>
    <name evidence="1" type="ORF">PR002_g16501</name>
    <name evidence="3" type="ORF">PR003_g16870</name>
</gene>
<protein>
    <submittedName>
        <fullName evidence="3">Uncharacterized protein</fullName>
    </submittedName>
</protein>
<dbReference type="Proteomes" id="UP000435112">
    <property type="component" value="Unassembled WGS sequence"/>
</dbReference>
<dbReference type="EMBL" id="QXFU01001266">
    <property type="protein sequence ID" value="KAE9006355.1"/>
    <property type="molecule type" value="Genomic_DNA"/>
</dbReference>
<dbReference type="EMBL" id="QXFV01001223">
    <property type="protein sequence ID" value="KAE9011504.1"/>
    <property type="molecule type" value="Genomic_DNA"/>
</dbReference>
<dbReference type="PROSITE" id="PS51257">
    <property type="entry name" value="PROKAR_LIPOPROTEIN"/>
    <property type="match status" value="1"/>
</dbReference>
<reference evidence="3 5" key="1">
    <citation type="submission" date="2018-08" db="EMBL/GenBank/DDBJ databases">
        <title>Genomic investigation of the strawberry pathogen Phytophthora fragariae indicates pathogenicity is determined by transcriptional variation in three key races.</title>
        <authorList>
            <person name="Adams T.M."/>
            <person name="Armitage A.D."/>
            <person name="Sobczyk M.K."/>
            <person name="Bates H.J."/>
            <person name="Dunwell J.M."/>
            <person name="Nellist C.F."/>
            <person name="Harrison R.J."/>
        </authorList>
    </citation>
    <scope>NUCLEOTIDE SEQUENCE [LARGE SCALE GENOMIC DNA]</scope>
    <source>
        <strain evidence="2 4">SCRP249</strain>
        <strain evidence="1 6">SCRP324</strain>
        <strain evidence="3 5">SCRP333</strain>
    </source>
</reference>
<name>A0A6A4EK27_9STRA</name>
<evidence type="ECO:0000313" key="2">
    <source>
        <dbReference type="EMBL" id="KAE9011504.1"/>
    </source>
</evidence>